<gene>
    <name evidence="1" type="ORF">Defa_21100</name>
</gene>
<comment type="caution">
    <text evidence="1">The sequence shown here is derived from an EMBL/GenBank/DDBJ whole genome shotgun (WGS) entry which is preliminary data.</text>
</comment>
<protein>
    <submittedName>
        <fullName evidence="1">Uncharacterized protein</fullName>
    </submittedName>
</protein>
<accession>A0ABQ0EAD0</accession>
<dbReference type="EMBL" id="BAAFSG010000001">
    <property type="protein sequence ID" value="GAB1254623.1"/>
    <property type="molecule type" value="Genomic_DNA"/>
</dbReference>
<dbReference type="Proteomes" id="UP001628192">
    <property type="component" value="Unassembled WGS sequence"/>
</dbReference>
<name>A0ABQ0EAD0_9BACT</name>
<evidence type="ECO:0000313" key="2">
    <source>
        <dbReference type="Proteomes" id="UP001628192"/>
    </source>
</evidence>
<organism evidence="1 2">
    <name type="scientific">Desulfovibrio falkowii</name>
    <dbReference type="NCBI Taxonomy" id="3136602"/>
    <lineage>
        <taxon>Bacteria</taxon>
        <taxon>Pseudomonadati</taxon>
        <taxon>Thermodesulfobacteriota</taxon>
        <taxon>Desulfovibrionia</taxon>
        <taxon>Desulfovibrionales</taxon>
        <taxon>Desulfovibrionaceae</taxon>
        <taxon>Desulfovibrio</taxon>
    </lineage>
</organism>
<reference evidence="1 2" key="1">
    <citation type="journal article" date="2025" name="Int. J. Syst. Evol. Microbiol.">
        <title>Desulfovibrio falkowii sp. nov., Porphyromonas miyakawae sp. nov., Mediterraneibacter flintii sp. nov. and Owariibacterium komagatae gen. nov., sp. nov., isolated from human faeces.</title>
        <authorList>
            <person name="Hamaguchi T."/>
            <person name="Ohara M."/>
            <person name="Hisatomi A."/>
            <person name="Sekiguchi K."/>
            <person name="Takeda J.I."/>
            <person name="Ueyama J."/>
            <person name="Ito M."/>
            <person name="Nishiwaki H."/>
            <person name="Ogi T."/>
            <person name="Hirayama M."/>
            <person name="Ohkuma M."/>
            <person name="Sakamoto M."/>
            <person name="Ohno K."/>
        </authorList>
    </citation>
    <scope>NUCLEOTIDE SEQUENCE [LARGE SCALE GENOMIC DNA]</scope>
    <source>
        <strain evidence="1 2">13CB8C</strain>
    </source>
</reference>
<dbReference type="RefSeq" id="WP_407844882.1">
    <property type="nucleotide sequence ID" value="NZ_BAAFSG010000001.1"/>
</dbReference>
<proteinExistence type="predicted"/>
<evidence type="ECO:0000313" key="1">
    <source>
        <dbReference type="EMBL" id="GAB1254623.1"/>
    </source>
</evidence>
<sequence>MSETTNTPEDMAVLLTQKGRQDVRAMFERYCNSPMLLTLKQVFFHYLNALEESEAEAATLREQVCALRELSDATGDLLDACIDEDSAIAAHDDDQTGRTLETETRLKNVRARLFAAYDKGTKARAKCEALGLKVTPSQQGPHDA</sequence>
<keyword evidence="2" id="KW-1185">Reference proteome</keyword>